<organism evidence="2">
    <name type="scientific">Candidatus Nitricoxidivorans perseverans</name>
    <dbReference type="NCBI Taxonomy" id="2975601"/>
    <lineage>
        <taxon>Bacteria</taxon>
        <taxon>Pseudomonadati</taxon>
        <taxon>Pseudomonadota</taxon>
        <taxon>Betaproteobacteria</taxon>
        <taxon>Nitrosomonadales</taxon>
        <taxon>Sterolibacteriaceae</taxon>
        <taxon>Candidatus Nitricoxidivorans</taxon>
    </lineage>
</organism>
<dbReference type="AlphaFoldDB" id="A0AA49IXW7"/>
<proteinExistence type="predicted"/>
<dbReference type="Pfam" id="PF02613">
    <property type="entry name" value="Nitrate_red_del"/>
    <property type="match status" value="1"/>
</dbReference>
<accession>A0AA49IXW7</accession>
<reference evidence="2" key="1">
    <citation type="journal article" date="2023" name="Nat. Microbiol.">
        <title>Enrichment and characterization of a nitric oxide-reducing microbial community in a continuous bioreactor.</title>
        <authorList>
            <person name="Garrido-Amador P."/>
            <person name="Stortenbeker N."/>
            <person name="Wessels H.J.C.T."/>
            <person name="Speth D.R."/>
            <person name="Garcia-Heredia I."/>
            <person name="Kartal B."/>
        </authorList>
    </citation>
    <scope>NUCLEOTIDE SEQUENCE</scope>
    <source>
        <strain evidence="2">MAG1</strain>
    </source>
</reference>
<dbReference type="Gene3D" id="1.10.3480.10">
    <property type="entry name" value="TorD-like"/>
    <property type="match status" value="1"/>
</dbReference>
<feature type="region of interest" description="Disordered" evidence="1">
    <location>
        <begin position="256"/>
        <end position="277"/>
    </location>
</feature>
<evidence type="ECO:0000256" key="1">
    <source>
        <dbReference type="SAM" id="MobiDB-lite"/>
    </source>
</evidence>
<dbReference type="InterPro" id="IPR020945">
    <property type="entry name" value="DMSO/NO3_reduct_chaperone"/>
</dbReference>
<dbReference type="Proteomes" id="UP001234916">
    <property type="component" value="Chromosome"/>
</dbReference>
<dbReference type="KEGG" id="npv:OHM77_03715"/>
<dbReference type="SUPFAM" id="SSF89155">
    <property type="entry name" value="TorD-like"/>
    <property type="match status" value="1"/>
</dbReference>
<dbReference type="EMBL" id="CP107246">
    <property type="protein sequence ID" value="WIM06405.1"/>
    <property type="molecule type" value="Genomic_DNA"/>
</dbReference>
<name>A0AA49IXW7_9PROT</name>
<dbReference type="InterPro" id="IPR036411">
    <property type="entry name" value="TorD-like_sf"/>
</dbReference>
<sequence length="277" mass="30250">MSPDTGQLQSHAEFYLCLARAFLTPDTEDAWAGLREALADDLDELGELLGLDITDDVADYRSAMAAISDRAILLQIYSALFIAPPRPVSINAGAYLDGALDGGSVLAMEDAYWRGGLERSGDFMDLSDHISVQLEFVASRYLARMDGVEAGPSPDAFLHAFIARWLPPFIADLERGMAPNPWLPLARVLRAAVVRDARPAPETVPAAQLRRLAALDKARRDRAASGVTDEDMAIIERRLRENGLAVDHLSIPPELRDEARGLSRKVPPSPRRGSRLG</sequence>
<protein>
    <submittedName>
        <fullName evidence="2">Molecular chaperone TorD family protein</fullName>
    </submittedName>
</protein>
<evidence type="ECO:0000313" key="2">
    <source>
        <dbReference type="EMBL" id="WIM06405.1"/>
    </source>
</evidence>
<gene>
    <name evidence="2" type="ORF">OHM77_03715</name>
</gene>